<dbReference type="AlphaFoldDB" id="A0A8J7FGX8"/>
<proteinExistence type="predicted"/>
<evidence type="ECO:0000256" key="1">
    <source>
        <dbReference type="SAM" id="Coils"/>
    </source>
</evidence>
<dbReference type="InterPro" id="IPR020911">
    <property type="entry name" value="UPF0325"/>
</dbReference>
<gene>
    <name evidence="2" type="ORF">IOQ59_19990</name>
</gene>
<dbReference type="EMBL" id="JADEYS010000029">
    <property type="protein sequence ID" value="MBE9399549.1"/>
    <property type="molecule type" value="Genomic_DNA"/>
</dbReference>
<dbReference type="Proteomes" id="UP000640333">
    <property type="component" value="Unassembled WGS sequence"/>
</dbReference>
<evidence type="ECO:0000313" key="2">
    <source>
        <dbReference type="EMBL" id="MBE9399549.1"/>
    </source>
</evidence>
<reference evidence="2" key="1">
    <citation type="submission" date="2020-10" db="EMBL/GenBank/DDBJ databases">
        <title>Bacterium isolated from coastal waters sediment.</title>
        <authorList>
            <person name="Chen R.-J."/>
            <person name="Lu D.-C."/>
            <person name="Zhu K.-L."/>
            <person name="Du Z.-J."/>
        </authorList>
    </citation>
    <scope>NUCLEOTIDE SEQUENCE</scope>
    <source>
        <strain evidence="2">N1Y112</strain>
    </source>
</reference>
<sequence length="127" mass="14362">MSEFNTLSAMGLTDTNIISHYKLSRQDEQEVLKVYFKRPEGSALPDSSTFSFERNKVVAADTQAASQSRDNDGSDPVLLAAVEELNALNKNQNNHDRRLALVNELDRLEQIMAAKLRELREDLNRIV</sequence>
<comment type="caution">
    <text evidence="2">The sequence shown here is derived from an EMBL/GenBank/DDBJ whole genome shotgun (WGS) entry which is preliminary data.</text>
</comment>
<feature type="coiled-coil region" evidence="1">
    <location>
        <begin position="98"/>
        <end position="125"/>
    </location>
</feature>
<evidence type="ECO:0000313" key="3">
    <source>
        <dbReference type="Proteomes" id="UP000640333"/>
    </source>
</evidence>
<keyword evidence="3" id="KW-1185">Reference proteome</keyword>
<name>A0A8J7FGX8_9GAMM</name>
<accession>A0A8J7FGX8</accession>
<dbReference type="Pfam" id="PF11944">
    <property type="entry name" value="DUF3461"/>
    <property type="match status" value="1"/>
</dbReference>
<organism evidence="2 3">
    <name type="scientific">Pontibacterium sinense</name>
    <dbReference type="NCBI Taxonomy" id="2781979"/>
    <lineage>
        <taxon>Bacteria</taxon>
        <taxon>Pseudomonadati</taxon>
        <taxon>Pseudomonadota</taxon>
        <taxon>Gammaproteobacteria</taxon>
        <taxon>Oceanospirillales</taxon>
        <taxon>Oceanospirillaceae</taxon>
        <taxon>Pontibacterium</taxon>
    </lineage>
</organism>
<keyword evidence="1" id="KW-0175">Coiled coil</keyword>
<dbReference type="RefSeq" id="WP_193955244.1">
    <property type="nucleotide sequence ID" value="NZ_JADEYS010000029.1"/>
</dbReference>
<protein>
    <submittedName>
        <fullName evidence="2">DUF3461 family protein</fullName>
    </submittedName>
</protein>